<evidence type="ECO:0000259" key="1">
    <source>
        <dbReference type="Pfam" id="PF00561"/>
    </source>
</evidence>
<dbReference type="RefSeq" id="WP_055528474.1">
    <property type="nucleotide sequence ID" value="NZ_CP023695.1"/>
</dbReference>
<dbReference type="InterPro" id="IPR000073">
    <property type="entry name" value="AB_hydrolase_1"/>
</dbReference>
<sequence length="277" mass="29956">MPFAEAADGAALHYLLHGSGEPLVLLAGQSNNHHWWDCVRADFAARFTTLVLDHRGTGESDRPDTDTYSTPGFARDVIAVLDHAGIERAHVYGTSMGGRIAQFLAADHPERVGRLVLGCTSPGAPHGVERGPEVRAALTQADPDAVRRALLELMYTPGWLAEREREDPGRDFHTLGDPTMPAHARRRHLRASARHDAWDALPRIQAPTLVVHGTDDAFNPAANAPLLAARIPDARTFLVPGARHAYFEEFADVATEPVLAFLDGGAPPRSPGQPPLP</sequence>
<keyword evidence="2" id="KW-0378">Hydrolase</keyword>
<protein>
    <submittedName>
        <fullName evidence="2">Alpha/beta fold hydrolase</fullName>
    </submittedName>
</protein>
<feature type="domain" description="AB hydrolase-1" evidence="1">
    <location>
        <begin position="22"/>
        <end position="249"/>
    </location>
</feature>
<dbReference type="AlphaFoldDB" id="A0A5J6HMX2"/>
<dbReference type="KEGG" id="salw:CP975_22160"/>
<name>A0A5J6HMX2_STRAD</name>
<dbReference type="PANTHER" id="PTHR43433:SF5">
    <property type="entry name" value="AB HYDROLASE-1 DOMAIN-CONTAINING PROTEIN"/>
    <property type="match status" value="1"/>
</dbReference>
<keyword evidence="3" id="KW-1185">Reference proteome</keyword>
<dbReference type="GO" id="GO:0046503">
    <property type="term" value="P:glycerolipid catabolic process"/>
    <property type="evidence" value="ECO:0007669"/>
    <property type="project" value="TreeGrafter"/>
</dbReference>
<dbReference type="PRINTS" id="PR00111">
    <property type="entry name" value="ABHYDROLASE"/>
</dbReference>
<dbReference type="InterPro" id="IPR050471">
    <property type="entry name" value="AB_hydrolase"/>
</dbReference>
<dbReference type="PANTHER" id="PTHR43433">
    <property type="entry name" value="HYDROLASE, ALPHA/BETA FOLD FAMILY PROTEIN"/>
    <property type="match status" value="1"/>
</dbReference>
<gene>
    <name evidence="2" type="ORF">CP975_22160</name>
</gene>
<proteinExistence type="predicted"/>
<dbReference type="Gene3D" id="3.40.50.1820">
    <property type="entry name" value="alpha/beta hydrolase"/>
    <property type="match status" value="1"/>
</dbReference>
<dbReference type="Proteomes" id="UP000326553">
    <property type="component" value="Chromosome"/>
</dbReference>
<reference evidence="2 3" key="1">
    <citation type="submission" date="2017-09" db="EMBL/GenBank/DDBJ databases">
        <authorList>
            <person name="Lee N."/>
            <person name="Cho B.-K."/>
        </authorList>
    </citation>
    <scope>NUCLEOTIDE SEQUENCE [LARGE SCALE GENOMIC DNA]</scope>
    <source>
        <strain evidence="2 3">ATCC 12461</strain>
    </source>
</reference>
<dbReference type="SUPFAM" id="SSF53474">
    <property type="entry name" value="alpha/beta-Hydrolases"/>
    <property type="match status" value="1"/>
</dbReference>
<dbReference type="InterPro" id="IPR029058">
    <property type="entry name" value="AB_hydrolase_fold"/>
</dbReference>
<dbReference type="EMBL" id="CP023695">
    <property type="protein sequence ID" value="QEV19854.1"/>
    <property type="molecule type" value="Genomic_DNA"/>
</dbReference>
<evidence type="ECO:0000313" key="2">
    <source>
        <dbReference type="EMBL" id="QEV19854.1"/>
    </source>
</evidence>
<dbReference type="GO" id="GO:0004806">
    <property type="term" value="F:triacylglycerol lipase activity"/>
    <property type="evidence" value="ECO:0007669"/>
    <property type="project" value="TreeGrafter"/>
</dbReference>
<organism evidence="2 3">
    <name type="scientific">Streptomyces alboniger</name>
    <dbReference type="NCBI Taxonomy" id="132473"/>
    <lineage>
        <taxon>Bacteria</taxon>
        <taxon>Bacillati</taxon>
        <taxon>Actinomycetota</taxon>
        <taxon>Actinomycetes</taxon>
        <taxon>Kitasatosporales</taxon>
        <taxon>Streptomycetaceae</taxon>
        <taxon>Streptomyces</taxon>
        <taxon>Streptomyces aurantiacus group</taxon>
    </lineage>
</organism>
<dbReference type="OrthoDB" id="495620at2"/>
<accession>A0A5J6HMX2</accession>
<dbReference type="Pfam" id="PF00561">
    <property type="entry name" value="Abhydrolase_1"/>
    <property type="match status" value="1"/>
</dbReference>
<evidence type="ECO:0000313" key="3">
    <source>
        <dbReference type="Proteomes" id="UP000326553"/>
    </source>
</evidence>